<keyword evidence="3" id="KW-0539">Nucleus</keyword>
<dbReference type="Pfam" id="PF00076">
    <property type="entry name" value="RRM_1"/>
    <property type="match status" value="1"/>
</dbReference>
<dbReference type="PANTHER" id="PTHR23099">
    <property type="entry name" value="TRANSCRIPTIONAL REGULATOR"/>
    <property type="match status" value="1"/>
</dbReference>
<feature type="compositionally biased region" description="Polar residues" evidence="5">
    <location>
        <begin position="438"/>
        <end position="469"/>
    </location>
</feature>
<feature type="compositionally biased region" description="Basic and acidic residues" evidence="5">
    <location>
        <begin position="684"/>
        <end position="697"/>
    </location>
</feature>
<evidence type="ECO:0000259" key="6">
    <source>
        <dbReference type="PROSITE" id="PS50102"/>
    </source>
</evidence>
<evidence type="ECO:0000256" key="2">
    <source>
        <dbReference type="ARBA" id="ARBA00022884"/>
    </source>
</evidence>
<dbReference type="GO" id="GO:0005730">
    <property type="term" value="C:nucleolus"/>
    <property type="evidence" value="ECO:0007669"/>
    <property type="project" value="UniProtKB-SubCell"/>
</dbReference>
<feature type="region of interest" description="Disordered" evidence="5">
    <location>
        <begin position="559"/>
        <end position="582"/>
    </location>
</feature>
<keyword evidence="8" id="KW-1185">Reference proteome</keyword>
<evidence type="ECO:0000256" key="5">
    <source>
        <dbReference type="SAM" id="MobiDB-lite"/>
    </source>
</evidence>
<dbReference type="InterPro" id="IPR012677">
    <property type="entry name" value="Nucleotide-bd_a/b_plait_sf"/>
</dbReference>
<dbReference type="Proteomes" id="UP001054252">
    <property type="component" value="Unassembled WGS sequence"/>
</dbReference>
<dbReference type="PROSITE" id="PS50102">
    <property type="entry name" value="RRM"/>
    <property type="match status" value="1"/>
</dbReference>
<feature type="region of interest" description="Disordered" evidence="5">
    <location>
        <begin position="625"/>
        <end position="699"/>
    </location>
</feature>
<evidence type="ECO:0000256" key="4">
    <source>
        <dbReference type="PROSITE-ProRule" id="PRU00176"/>
    </source>
</evidence>
<dbReference type="CDD" id="cd12226">
    <property type="entry name" value="RRM_NOL8"/>
    <property type="match status" value="1"/>
</dbReference>
<proteinExistence type="predicted"/>
<feature type="compositionally biased region" description="Basic and acidic residues" evidence="5">
    <location>
        <begin position="499"/>
        <end position="523"/>
    </location>
</feature>
<feature type="region of interest" description="Disordered" evidence="5">
    <location>
        <begin position="497"/>
        <end position="537"/>
    </location>
</feature>
<evidence type="ECO:0000256" key="1">
    <source>
        <dbReference type="ARBA" id="ARBA00004604"/>
    </source>
</evidence>
<feature type="compositionally biased region" description="Basic and acidic residues" evidence="5">
    <location>
        <begin position="113"/>
        <end position="125"/>
    </location>
</feature>
<feature type="region of interest" description="Disordered" evidence="5">
    <location>
        <begin position="369"/>
        <end position="469"/>
    </location>
</feature>
<keyword evidence="2 4" id="KW-0694">RNA-binding</keyword>
<feature type="domain" description="RRM" evidence="6">
    <location>
        <begin position="10"/>
        <end position="86"/>
    </location>
</feature>
<dbReference type="SMART" id="SM00360">
    <property type="entry name" value="RRM"/>
    <property type="match status" value="1"/>
</dbReference>
<feature type="compositionally biased region" description="Polar residues" evidence="5">
    <location>
        <begin position="661"/>
        <end position="673"/>
    </location>
</feature>
<comment type="caution">
    <text evidence="7">The sequence shown here is derived from an EMBL/GenBank/DDBJ whole genome shotgun (WGS) entry which is preliminary data.</text>
</comment>
<protein>
    <recommendedName>
        <fullName evidence="6">RRM domain-containing protein</fullName>
    </recommendedName>
</protein>
<name>A0AAV5L611_9ROSI</name>
<evidence type="ECO:0000256" key="3">
    <source>
        <dbReference type="ARBA" id="ARBA00023242"/>
    </source>
</evidence>
<dbReference type="AlphaFoldDB" id="A0AAV5L611"/>
<accession>A0AAV5L611</accession>
<feature type="compositionally biased region" description="Basic and acidic residues" evidence="5">
    <location>
        <begin position="393"/>
        <end position="412"/>
    </location>
</feature>
<reference evidence="7 8" key="1">
    <citation type="journal article" date="2021" name="Commun. Biol.">
        <title>The genome of Shorea leprosula (Dipterocarpaceae) highlights the ecological relevance of drought in aseasonal tropical rainforests.</title>
        <authorList>
            <person name="Ng K.K.S."/>
            <person name="Kobayashi M.J."/>
            <person name="Fawcett J.A."/>
            <person name="Hatakeyama M."/>
            <person name="Paape T."/>
            <person name="Ng C.H."/>
            <person name="Ang C.C."/>
            <person name="Tnah L.H."/>
            <person name="Lee C.T."/>
            <person name="Nishiyama T."/>
            <person name="Sese J."/>
            <person name="O'Brien M.J."/>
            <person name="Copetti D."/>
            <person name="Mohd Noor M.I."/>
            <person name="Ong R.C."/>
            <person name="Putra M."/>
            <person name="Sireger I.Z."/>
            <person name="Indrioko S."/>
            <person name="Kosugi Y."/>
            <person name="Izuno A."/>
            <person name="Isagi Y."/>
            <person name="Lee S.L."/>
            <person name="Shimizu K.K."/>
        </authorList>
    </citation>
    <scope>NUCLEOTIDE SEQUENCE [LARGE SCALE GENOMIC DNA]</scope>
    <source>
        <strain evidence="7">214</strain>
    </source>
</reference>
<feature type="compositionally biased region" description="Low complexity" evidence="5">
    <location>
        <begin position="369"/>
        <end position="384"/>
    </location>
</feature>
<evidence type="ECO:0000313" key="7">
    <source>
        <dbReference type="EMBL" id="GKV32698.1"/>
    </source>
</evidence>
<dbReference type="GO" id="GO:0003723">
    <property type="term" value="F:RNA binding"/>
    <property type="evidence" value="ECO:0007669"/>
    <property type="project" value="UniProtKB-UniRule"/>
</dbReference>
<dbReference type="EMBL" id="BPVZ01000097">
    <property type="protein sequence ID" value="GKV32698.1"/>
    <property type="molecule type" value="Genomic_DNA"/>
</dbReference>
<feature type="region of interest" description="Disordered" evidence="5">
    <location>
        <begin position="100"/>
        <end position="125"/>
    </location>
</feature>
<gene>
    <name evidence="7" type="ORF">SLEP1_g41285</name>
</gene>
<dbReference type="InterPro" id="IPR034138">
    <property type="entry name" value="NOP8_RRM"/>
</dbReference>
<comment type="subcellular location">
    <subcellularLocation>
        <location evidence="1">Nucleus</location>
        <location evidence="1">Nucleolus</location>
    </subcellularLocation>
</comment>
<dbReference type="InterPro" id="IPR035979">
    <property type="entry name" value="RBD_domain_sf"/>
</dbReference>
<dbReference type="Gene3D" id="3.30.70.330">
    <property type="match status" value="1"/>
</dbReference>
<sequence>MGEEDWMAKIRIHVRGLGETVTDDDLRKIFSSLGTVDGVQIVRTKGRSFAYVDFVPALPNSLSRLLSTYNGCAWKGGRMRLEKAKEHYLARLRREWEEDAQLASKPPSDVDDADKIRTTSEKPKKDKNLETRQLRLFFPRLGKVKSLPLGGTGKHKYSFQRVEVPALPLHFCDCEEHAGPFHSVVKRQFHDQEEKDGVMNEEEIKIMDLVMKKLFERENVSTVSSRIMSKEEDNVIRSTDSLPLDENESDEDNLITNVVSRENNIVALSGRNEEKRFSIKKSQFSGIHASKGESIHNVQKVQKNNILPAKKMKRLLSEGDKNEVVTLVPGGIENSQYDENGADFQENEAESEADEDNLIINVVSKRNKMMSSSGSMGQEMISSQELRTSALQKSEDGVSKDALKAQKKNDTPKKKRKSHLNEESDGNEPGSDGPVEKGNSQIYSNRAETDFVTQPTGPESGTTQSNASYLWSQKSSWRALVGDMGRSSFSVSNILQKVDPIEEEKPLSDDPKVDNNSHNKNELVLEPVSDYPKVDNNNHNKIEMVAASEDLEGLSGKIEENDTVVEPQQTKPHTVPSEYGRGSSWLHKSSWMQLVSESDSLFSISDVLPSANSAKETLIQPSSENVVTFTSRSRDNGMKPSENGTIESGATDLKDGKEEGSGQSMLEKNQLTLLDNGDASAPVIEKKRGSAEKKATTRDASIGETCTFMRSAVSLKEWANTKAALSGSRKRKGIEK</sequence>
<dbReference type="PANTHER" id="PTHR23099:SF0">
    <property type="entry name" value="GERM CELL NUCLEAR ACIDIC PROTEIN"/>
    <property type="match status" value="1"/>
</dbReference>
<dbReference type="InterPro" id="IPR000504">
    <property type="entry name" value="RRM_dom"/>
</dbReference>
<dbReference type="SUPFAM" id="SSF54928">
    <property type="entry name" value="RNA-binding domain, RBD"/>
    <property type="match status" value="1"/>
</dbReference>
<evidence type="ECO:0000313" key="8">
    <source>
        <dbReference type="Proteomes" id="UP001054252"/>
    </source>
</evidence>
<organism evidence="7 8">
    <name type="scientific">Rubroshorea leprosula</name>
    <dbReference type="NCBI Taxonomy" id="152421"/>
    <lineage>
        <taxon>Eukaryota</taxon>
        <taxon>Viridiplantae</taxon>
        <taxon>Streptophyta</taxon>
        <taxon>Embryophyta</taxon>
        <taxon>Tracheophyta</taxon>
        <taxon>Spermatophyta</taxon>
        <taxon>Magnoliopsida</taxon>
        <taxon>eudicotyledons</taxon>
        <taxon>Gunneridae</taxon>
        <taxon>Pentapetalae</taxon>
        <taxon>rosids</taxon>
        <taxon>malvids</taxon>
        <taxon>Malvales</taxon>
        <taxon>Dipterocarpaceae</taxon>
        <taxon>Rubroshorea</taxon>
    </lineage>
</organism>